<dbReference type="RefSeq" id="WP_066817746.1">
    <property type="nucleotide sequence ID" value="NZ_CP012661.1"/>
</dbReference>
<feature type="region of interest" description="Disordered" evidence="1">
    <location>
        <begin position="42"/>
        <end position="61"/>
    </location>
</feature>
<feature type="chain" id="PRO_5007811373" evidence="2">
    <location>
        <begin position="19"/>
        <end position="61"/>
    </location>
</feature>
<accession>A0A159Z8P7</accession>
<protein>
    <submittedName>
        <fullName evidence="3">Uncharacterized protein</fullName>
    </submittedName>
</protein>
<evidence type="ECO:0000313" key="3">
    <source>
        <dbReference type="EMBL" id="AMY71902.1"/>
    </source>
</evidence>
<dbReference type="AlphaFoldDB" id="A0A159Z8P7"/>
<dbReference type="Proteomes" id="UP000076128">
    <property type="component" value="Chromosome"/>
</dbReference>
<keyword evidence="2" id="KW-0732">Signal</keyword>
<evidence type="ECO:0000256" key="2">
    <source>
        <dbReference type="SAM" id="SignalP"/>
    </source>
</evidence>
<sequence length="61" mass="6297">MKRLVLAAVLALTTLPLAGLPAAAGSFGFDLPRLDFPVPANDGLTTRDAQTPVAPVVEPSR</sequence>
<name>A0A159Z8P7_9RHOB</name>
<feature type="signal peptide" evidence="2">
    <location>
        <begin position="1"/>
        <end position="18"/>
    </location>
</feature>
<evidence type="ECO:0000313" key="4">
    <source>
        <dbReference type="Proteomes" id="UP000076128"/>
    </source>
</evidence>
<dbReference type="KEGG" id="daa:AKL17_4692"/>
<dbReference type="STRING" id="1335048.AKL17_4692"/>
<reference evidence="3 4" key="1">
    <citation type="submission" date="2015-09" db="EMBL/GenBank/DDBJ databases">
        <title>Complete genome sequence of Defluviimonas alba cai42t isolated from an oilfield in Xinjiang.</title>
        <authorList>
            <person name="Geng S."/>
            <person name="Pan X."/>
            <person name="Wu X."/>
        </authorList>
    </citation>
    <scope>NUCLEOTIDE SEQUENCE [LARGE SCALE GENOMIC DNA]</scope>
    <source>
        <strain evidence="4">cai42</strain>
    </source>
</reference>
<evidence type="ECO:0000256" key="1">
    <source>
        <dbReference type="SAM" id="MobiDB-lite"/>
    </source>
</evidence>
<organism evidence="3 4">
    <name type="scientific">Frigidibacter mobilis</name>
    <dbReference type="NCBI Taxonomy" id="1335048"/>
    <lineage>
        <taxon>Bacteria</taxon>
        <taxon>Pseudomonadati</taxon>
        <taxon>Pseudomonadota</taxon>
        <taxon>Alphaproteobacteria</taxon>
        <taxon>Rhodobacterales</taxon>
        <taxon>Paracoccaceae</taxon>
        <taxon>Frigidibacter</taxon>
    </lineage>
</organism>
<keyword evidence="4" id="KW-1185">Reference proteome</keyword>
<proteinExistence type="predicted"/>
<gene>
    <name evidence="3" type="ORF">AKL17_4692</name>
</gene>
<dbReference type="EMBL" id="CP012661">
    <property type="protein sequence ID" value="AMY71902.1"/>
    <property type="molecule type" value="Genomic_DNA"/>
</dbReference>